<organism evidence="2 3">
    <name type="scientific">Candidatus Magnetobacterium bavaricum</name>
    <dbReference type="NCBI Taxonomy" id="29290"/>
    <lineage>
        <taxon>Bacteria</taxon>
        <taxon>Pseudomonadati</taxon>
        <taxon>Nitrospirota</taxon>
        <taxon>Thermodesulfovibrionia</taxon>
        <taxon>Thermodesulfovibrionales</taxon>
        <taxon>Candidatus Magnetobacteriaceae</taxon>
        <taxon>Candidatus Magnetobacterium</taxon>
    </lineage>
</organism>
<evidence type="ECO:0000313" key="2">
    <source>
        <dbReference type="EMBL" id="KJU84140.1"/>
    </source>
</evidence>
<dbReference type="Proteomes" id="UP000033423">
    <property type="component" value="Unassembled WGS sequence"/>
</dbReference>
<evidence type="ECO:0000256" key="1">
    <source>
        <dbReference type="SAM" id="MobiDB-lite"/>
    </source>
</evidence>
<protein>
    <submittedName>
        <fullName evidence="2">Uncharacterized protein</fullName>
    </submittedName>
</protein>
<comment type="caution">
    <text evidence="2">The sequence shown here is derived from an EMBL/GenBank/DDBJ whole genome shotgun (WGS) entry which is preliminary data.</text>
</comment>
<accession>A0A0F3GQC7</accession>
<name>A0A0F3GQC7_9BACT</name>
<proteinExistence type="predicted"/>
<evidence type="ECO:0000313" key="3">
    <source>
        <dbReference type="Proteomes" id="UP000033423"/>
    </source>
</evidence>
<gene>
    <name evidence="2" type="ORF">MBAV_003669</name>
</gene>
<sequence>MNNREEFILKKPTLQFCFTSKSQIPYRDKSKNIKKYIKPIFKRKKYKYKKYNPLHKKPNRERNRKPKSYRTIPL</sequence>
<feature type="compositionally biased region" description="Basic residues" evidence="1">
    <location>
        <begin position="48"/>
        <end position="68"/>
    </location>
</feature>
<feature type="region of interest" description="Disordered" evidence="1">
    <location>
        <begin position="48"/>
        <end position="74"/>
    </location>
</feature>
<dbReference type="AlphaFoldDB" id="A0A0F3GQC7"/>
<reference evidence="2 3" key="1">
    <citation type="submission" date="2015-02" db="EMBL/GenBank/DDBJ databases">
        <title>Single-cell genomics of uncultivated deep-branching MTB reveals a conserved set of magnetosome genes.</title>
        <authorList>
            <person name="Kolinko S."/>
            <person name="Richter M."/>
            <person name="Glockner F.O."/>
            <person name="Brachmann A."/>
            <person name="Schuler D."/>
        </authorList>
    </citation>
    <scope>NUCLEOTIDE SEQUENCE [LARGE SCALE GENOMIC DNA]</scope>
    <source>
        <strain evidence="2">TM-1</strain>
    </source>
</reference>
<keyword evidence="3" id="KW-1185">Reference proteome</keyword>
<dbReference type="EMBL" id="LACI01001603">
    <property type="protein sequence ID" value="KJU84140.1"/>
    <property type="molecule type" value="Genomic_DNA"/>
</dbReference>